<comment type="subcellular location">
    <subcellularLocation>
        <location evidence="1">Nucleus</location>
    </subcellularLocation>
</comment>
<dbReference type="Proteomes" id="UP000027138">
    <property type="component" value="Unassembled WGS sequence"/>
</dbReference>
<dbReference type="PROSITE" id="PS51294">
    <property type="entry name" value="HTH_MYB"/>
    <property type="match status" value="3"/>
</dbReference>
<evidence type="ECO:0000256" key="2">
    <source>
        <dbReference type="ARBA" id="ARBA00022737"/>
    </source>
</evidence>
<keyword evidence="10" id="KW-1185">Reference proteome</keyword>
<keyword evidence="4" id="KW-0238">DNA-binding</keyword>
<protein>
    <submittedName>
        <fullName evidence="8">MYB family protein</fullName>
    </submittedName>
</protein>
<evidence type="ECO:0000256" key="5">
    <source>
        <dbReference type="ARBA" id="ARBA00023242"/>
    </source>
</evidence>
<keyword evidence="3" id="KW-0805">Transcription regulation</keyword>
<evidence type="ECO:0000256" key="4">
    <source>
        <dbReference type="ARBA" id="ARBA00023125"/>
    </source>
</evidence>
<dbReference type="InterPro" id="IPR009057">
    <property type="entry name" value="Homeodomain-like_sf"/>
</dbReference>
<dbReference type="InterPro" id="IPR001005">
    <property type="entry name" value="SANT/Myb"/>
</dbReference>
<dbReference type="InterPro" id="IPR050560">
    <property type="entry name" value="MYB_TF"/>
</dbReference>
<dbReference type="CDD" id="cd00167">
    <property type="entry name" value="SANT"/>
    <property type="match status" value="3"/>
</dbReference>
<feature type="domain" description="HTH myb-type" evidence="7">
    <location>
        <begin position="153"/>
        <end position="203"/>
    </location>
</feature>
<dbReference type="Gene3D" id="1.10.10.60">
    <property type="entry name" value="Homeodomain-like"/>
    <property type="match status" value="3"/>
</dbReference>
<reference evidence="9 10" key="1">
    <citation type="journal article" date="2014" name="PLoS ONE">
        <title>Global Analysis of Gene Expression Profiles in Physic Nut (Jatropha curcas L.) Seedlings Exposed to Salt Stress.</title>
        <authorList>
            <person name="Zhang L."/>
            <person name="Zhang C."/>
            <person name="Wu P."/>
            <person name="Chen Y."/>
            <person name="Li M."/>
            <person name="Jiang H."/>
            <person name="Wu G."/>
        </authorList>
    </citation>
    <scope>NUCLEOTIDE SEQUENCE [LARGE SCALE GENOMIC DNA]</scope>
    <source>
        <strain evidence="10">cv. GZQX0401</strain>
        <tissue evidence="9">Young leaves</tissue>
    </source>
</reference>
<name>A0A067K101_JATCU</name>
<evidence type="ECO:0000256" key="1">
    <source>
        <dbReference type="ARBA" id="ARBA00004123"/>
    </source>
</evidence>
<feature type="domain" description="Myb-like" evidence="6">
    <location>
        <begin position="97"/>
        <end position="148"/>
    </location>
</feature>
<evidence type="ECO:0000259" key="6">
    <source>
        <dbReference type="PROSITE" id="PS50090"/>
    </source>
</evidence>
<dbReference type="OrthoDB" id="2143914at2759"/>
<dbReference type="InterPro" id="IPR017930">
    <property type="entry name" value="Myb_dom"/>
</dbReference>
<evidence type="ECO:0000256" key="3">
    <source>
        <dbReference type="ARBA" id="ARBA00023015"/>
    </source>
</evidence>
<dbReference type="AlphaFoldDB" id="A0A067K101"/>
<evidence type="ECO:0000313" key="10">
    <source>
        <dbReference type="Proteomes" id="UP000027138"/>
    </source>
</evidence>
<dbReference type="SUPFAM" id="SSF46689">
    <property type="entry name" value="Homeodomain-like"/>
    <property type="match status" value="2"/>
</dbReference>
<dbReference type="PANTHER" id="PTHR45614">
    <property type="entry name" value="MYB PROTEIN-RELATED"/>
    <property type="match status" value="1"/>
</dbReference>
<feature type="domain" description="Myb-like" evidence="6">
    <location>
        <begin position="149"/>
        <end position="199"/>
    </location>
</feature>
<keyword evidence="3" id="KW-0804">Transcription</keyword>
<dbReference type="SMART" id="SM00717">
    <property type="entry name" value="SANT"/>
    <property type="match status" value="3"/>
</dbReference>
<dbReference type="KEGG" id="jcu:105646058"/>
<organism evidence="9 10">
    <name type="scientific">Jatropha curcas</name>
    <name type="common">Barbados nut</name>
    <dbReference type="NCBI Taxonomy" id="180498"/>
    <lineage>
        <taxon>Eukaryota</taxon>
        <taxon>Viridiplantae</taxon>
        <taxon>Streptophyta</taxon>
        <taxon>Embryophyta</taxon>
        <taxon>Tracheophyta</taxon>
        <taxon>Spermatophyta</taxon>
        <taxon>Magnoliopsida</taxon>
        <taxon>eudicotyledons</taxon>
        <taxon>Gunneridae</taxon>
        <taxon>Pentapetalae</taxon>
        <taxon>rosids</taxon>
        <taxon>fabids</taxon>
        <taxon>Malpighiales</taxon>
        <taxon>Euphorbiaceae</taxon>
        <taxon>Crotonoideae</taxon>
        <taxon>Jatropheae</taxon>
        <taxon>Jatropha</taxon>
    </lineage>
</organism>
<evidence type="ECO:0000259" key="7">
    <source>
        <dbReference type="PROSITE" id="PS51294"/>
    </source>
</evidence>
<evidence type="ECO:0000313" key="9">
    <source>
        <dbReference type="EMBL" id="KDP25479.1"/>
    </source>
</evidence>
<accession>A0A067K101</accession>
<dbReference type="GO" id="GO:0000981">
    <property type="term" value="F:DNA-binding transcription factor activity, RNA polymerase II-specific"/>
    <property type="evidence" value="ECO:0007669"/>
    <property type="project" value="TreeGrafter"/>
</dbReference>
<dbReference type="Pfam" id="PF00249">
    <property type="entry name" value="Myb_DNA-binding"/>
    <property type="match status" value="3"/>
</dbReference>
<dbReference type="PANTHER" id="PTHR45614:SF252">
    <property type="entry name" value="TRANSCRIPTION FACTOR MYB3R-2-LIKE"/>
    <property type="match status" value="1"/>
</dbReference>
<evidence type="ECO:0000313" key="8">
    <source>
        <dbReference type="EMBL" id="AIT52222.1"/>
    </source>
</evidence>
<feature type="domain" description="Myb-like" evidence="6">
    <location>
        <begin position="45"/>
        <end position="96"/>
    </location>
</feature>
<reference evidence="8" key="2">
    <citation type="submission" date="2014-06" db="EMBL/GenBank/DDBJ databases">
        <title>Genome-wide analysis of the MYB gene family in physic nut (Jatropha curcas L.).</title>
        <authorList>
            <person name="Zhou C."/>
            <person name="Wu P."/>
            <person name="Chen Y."/>
            <person name="Li M."/>
            <person name="Jiang H."/>
            <person name="Wu G."/>
        </authorList>
    </citation>
    <scope>NUCLEOTIDE SEQUENCE</scope>
</reference>
<dbReference type="PROSITE" id="PS50090">
    <property type="entry name" value="MYB_LIKE"/>
    <property type="match status" value="3"/>
</dbReference>
<keyword evidence="5" id="KW-0539">Nucleus</keyword>
<dbReference type="GO" id="GO:0005634">
    <property type="term" value="C:nucleus"/>
    <property type="evidence" value="ECO:0007669"/>
    <property type="project" value="UniProtKB-SubCell"/>
</dbReference>
<sequence>MVMKVKKEEEFYNVDLGDQVIDAQPFSVYFGTCRTAIPRRVTGPARQSTKGHWTEAEDYLLMESVREFHGRNWKKIAECLPGRTVSQCFTRWNRVLNPAVVKGAWTKEEDDCIIESVRKYGPKKWSVIAKFLPGRLGRQCRERWYNHLDPAIRRTSWTEEEELTLIHYHETYGNKWTEIAKFLRGRTDNAIKNHWNCIMKKKLNSNSPACAMDSCTDGSLNFCCCITSPDSMEVREERQSFDETVSSDRKMRLKNIAEISTSELPRGIGNGGHDQLEAKYGAAGTCGSSVEVDNKLMNLLHFDDRGARTCGAAIEDRINNVTHDVEPRDLIPGLDGTELPTGYHHFLHTSTQFLSATPTNVRRGSFVNCNSPESILRNSARTFKNTPSIIRKRTYRKTGLDNSPDVTHTPLWKFSPTSDGEDANTADILNLKQGVLSFFGKPGSSFAVKSLKRQLESAFDMERD</sequence>
<dbReference type="GO" id="GO:0000978">
    <property type="term" value="F:RNA polymerase II cis-regulatory region sequence-specific DNA binding"/>
    <property type="evidence" value="ECO:0007669"/>
    <property type="project" value="TreeGrafter"/>
</dbReference>
<feature type="domain" description="HTH myb-type" evidence="7">
    <location>
        <begin position="50"/>
        <end position="96"/>
    </location>
</feature>
<dbReference type="FunFam" id="1.10.10.60:FF:000010">
    <property type="entry name" value="Transcriptional activator Myb isoform A"/>
    <property type="match status" value="1"/>
</dbReference>
<gene>
    <name evidence="9" type="ORF">JCGZ_20635</name>
</gene>
<dbReference type="EMBL" id="KM034642">
    <property type="protein sequence ID" value="AIT52222.1"/>
    <property type="molecule type" value="Genomic_DNA"/>
</dbReference>
<feature type="domain" description="HTH myb-type" evidence="7">
    <location>
        <begin position="97"/>
        <end position="152"/>
    </location>
</feature>
<keyword evidence="2" id="KW-0677">Repeat</keyword>
<dbReference type="EMBL" id="KK914993">
    <property type="protein sequence ID" value="KDP25479.1"/>
    <property type="molecule type" value="Genomic_DNA"/>
</dbReference>
<proteinExistence type="predicted"/>